<dbReference type="SUPFAM" id="SSF52540">
    <property type="entry name" value="P-loop containing nucleoside triphosphate hydrolases"/>
    <property type="match status" value="1"/>
</dbReference>
<proteinExistence type="predicted"/>
<gene>
    <name evidence="5" type="ORF">SCARUB_02681</name>
</gene>
<comment type="caution">
    <text evidence="5">The sequence shown here is derived from an EMBL/GenBank/DDBJ whole genome shotgun (WGS) entry which is preliminary data.</text>
</comment>
<accession>A0A1E3X9C2</accession>
<dbReference type="Gene3D" id="3.40.50.300">
    <property type="entry name" value="P-loop containing nucleotide triphosphate hydrolases"/>
    <property type="match status" value="1"/>
</dbReference>
<dbReference type="EMBL" id="MAYW01000073">
    <property type="protein sequence ID" value="ODS32202.1"/>
    <property type="molecule type" value="Genomic_DNA"/>
</dbReference>
<evidence type="ECO:0000256" key="3">
    <source>
        <dbReference type="ARBA" id="ARBA00022840"/>
    </source>
</evidence>
<dbReference type="GO" id="GO:0016887">
    <property type="term" value="F:ATP hydrolysis activity"/>
    <property type="evidence" value="ECO:0007669"/>
    <property type="project" value="InterPro"/>
</dbReference>
<evidence type="ECO:0000259" key="4">
    <source>
        <dbReference type="PROSITE" id="PS50893"/>
    </source>
</evidence>
<dbReference type="PANTHER" id="PTHR42781">
    <property type="entry name" value="SPERMIDINE/PUTRESCINE IMPORT ATP-BINDING PROTEIN POTA"/>
    <property type="match status" value="1"/>
</dbReference>
<evidence type="ECO:0000256" key="1">
    <source>
        <dbReference type="ARBA" id="ARBA00022448"/>
    </source>
</evidence>
<reference evidence="5 6" key="1">
    <citation type="submission" date="2016-07" db="EMBL/GenBank/DDBJ databases">
        <title>Draft genome of Scalindua rubra, obtained from a brine-seawater interface in the Red Sea, sheds light on salt adaptation in anammox bacteria.</title>
        <authorList>
            <person name="Speth D.R."/>
            <person name="Lagkouvardos I."/>
            <person name="Wang Y."/>
            <person name="Qian P.-Y."/>
            <person name="Dutilh B.E."/>
            <person name="Jetten M.S."/>
        </authorList>
    </citation>
    <scope>NUCLEOTIDE SEQUENCE [LARGE SCALE GENOMIC DNA]</scope>
    <source>
        <strain evidence="5">BSI-1</strain>
    </source>
</reference>
<keyword evidence="1" id="KW-0813">Transport</keyword>
<dbReference type="Pfam" id="PF00005">
    <property type="entry name" value="ABC_tran"/>
    <property type="match status" value="1"/>
</dbReference>
<dbReference type="PROSITE" id="PS50893">
    <property type="entry name" value="ABC_TRANSPORTER_2"/>
    <property type="match status" value="1"/>
</dbReference>
<sequence>MIKIKIRKQLIAAEGNMELVIDLEVKEREFITLFGKSGAGKTTILRILAGLTQPDEGFIKVDNEIWLDVEKKLNLLPQKRKIGFVFQDYVLFPNMTVKENLEFALDNKKDKGIIDKLLEIVDLKELQDRKPDTLSGGQKQRTALARALVRNPKILLLDEPLSALDAEMRLRLQDEIIKIHKQFNITTILASHDLAEILKLSNKVFFLEKGKIVKSGKPPDVFTKDNISGKFKFMGEILDIQKNDVVYILTVLIGNNIAKVIATETELEDLKIGDKVTVASKAFNPIIMRV</sequence>
<dbReference type="InterPro" id="IPR050093">
    <property type="entry name" value="ABC_SmlMolc_Importer"/>
</dbReference>
<dbReference type="InterPro" id="IPR003439">
    <property type="entry name" value="ABC_transporter-like_ATP-bd"/>
</dbReference>
<dbReference type="PANTHER" id="PTHR42781:SF4">
    <property type="entry name" value="SPERMIDINE_PUTRESCINE IMPORT ATP-BINDING PROTEIN POTA"/>
    <property type="match status" value="1"/>
</dbReference>
<organism evidence="5 6">
    <name type="scientific">Candidatus Scalindua rubra</name>
    <dbReference type="NCBI Taxonomy" id="1872076"/>
    <lineage>
        <taxon>Bacteria</taxon>
        <taxon>Pseudomonadati</taxon>
        <taxon>Planctomycetota</taxon>
        <taxon>Candidatus Brocadiia</taxon>
        <taxon>Candidatus Brocadiales</taxon>
        <taxon>Candidatus Scalinduaceae</taxon>
        <taxon>Candidatus Scalindua</taxon>
    </lineage>
</organism>
<dbReference type="GO" id="GO:0005524">
    <property type="term" value="F:ATP binding"/>
    <property type="evidence" value="ECO:0007669"/>
    <property type="project" value="UniProtKB-KW"/>
</dbReference>
<feature type="domain" description="ABC transporter" evidence="4">
    <location>
        <begin position="1"/>
        <end position="234"/>
    </location>
</feature>
<dbReference type="PATRIC" id="fig|1872076.5.peg.3173"/>
<dbReference type="AlphaFoldDB" id="A0A1E3X9C2"/>
<name>A0A1E3X9C2_9BACT</name>
<dbReference type="InterPro" id="IPR027417">
    <property type="entry name" value="P-loop_NTPase"/>
</dbReference>
<evidence type="ECO:0000313" key="5">
    <source>
        <dbReference type="EMBL" id="ODS32202.1"/>
    </source>
</evidence>
<protein>
    <submittedName>
        <fullName evidence="5">Molybdenum ABC transporter ATP-binding component</fullName>
    </submittedName>
</protein>
<dbReference type="InterPro" id="IPR003593">
    <property type="entry name" value="AAA+_ATPase"/>
</dbReference>
<evidence type="ECO:0000313" key="6">
    <source>
        <dbReference type="Proteomes" id="UP000094056"/>
    </source>
</evidence>
<dbReference type="SMART" id="SM00382">
    <property type="entry name" value="AAA"/>
    <property type="match status" value="1"/>
</dbReference>
<dbReference type="Proteomes" id="UP000094056">
    <property type="component" value="Unassembled WGS sequence"/>
</dbReference>
<keyword evidence="2" id="KW-0547">Nucleotide-binding</keyword>
<keyword evidence="3 5" id="KW-0067">ATP-binding</keyword>
<evidence type="ECO:0000256" key="2">
    <source>
        <dbReference type="ARBA" id="ARBA00022741"/>
    </source>
</evidence>